<name>A0ABN7WLI9_GIGMA</name>
<organism evidence="2 3">
    <name type="scientific">Gigaspora margarita</name>
    <dbReference type="NCBI Taxonomy" id="4874"/>
    <lineage>
        <taxon>Eukaryota</taxon>
        <taxon>Fungi</taxon>
        <taxon>Fungi incertae sedis</taxon>
        <taxon>Mucoromycota</taxon>
        <taxon>Glomeromycotina</taxon>
        <taxon>Glomeromycetes</taxon>
        <taxon>Diversisporales</taxon>
        <taxon>Gigasporaceae</taxon>
        <taxon>Gigaspora</taxon>
    </lineage>
</organism>
<gene>
    <name evidence="2" type="ORF">GMARGA_LOCUS32383</name>
</gene>
<evidence type="ECO:0000313" key="3">
    <source>
        <dbReference type="Proteomes" id="UP000789901"/>
    </source>
</evidence>
<keyword evidence="3" id="KW-1185">Reference proteome</keyword>
<proteinExistence type="predicted"/>
<protein>
    <submittedName>
        <fullName evidence="2">25550_t:CDS:1</fullName>
    </submittedName>
</protein>
<evidence type="ECO:0000313" key="2">
    <source>
        <dbReference type="EMBL" id="CAG8835071.1"/>
    </source>
</evidence>
<accession>A0ABN7WLI9</accession>
<feature type="non-terminal residue" evidence="2">
    <location>
        <position position="49"/>
    </location>
</feature>
<sequence>MNRFIFVFATILFSVIVPNSEAYPTMKRCNGCGNWDQPDSVSETPTTDA</sequence>
<reference evidence="2 3" key="1">
    <citation type="submission" date="2021-06" db="EMBL/GenBank/DDBJ databases">
        <authorList>
            <person name="Kallberg Y."/>
            <person name="Tangrot J."/>
            <person name="Rosling A."/>
        </authorList>
    </citation>
    <scope>NUCLEOTIDE SEQUENCE [LARGE SCALE GENOMIC DNA]</scope>
    <source>
        <strain evidence="2 3">120-4 pot B 10/14</strain>
    </source>
</reference>
<dbReference type="Proteomes" id="UP000789901">
    <property type="component" value="Unassembled WGS sequence"/>
</dbReference>
<comment type="caution">
    <text evidence="2">The sequence shown here is derived from an EMBL/GenBank/DDBJ whole genome shotgun (WGS) entry which is preliminary data.</text>
</comment>
<keyword evidence="1" id="KW-0732">Signal</keyword>
<evidence type="ECO:0000256" key="1">
    <source>
        <dbReference type="SAM" id="SignalP"/>
    </source>
</evidence>
<feature type="signal peptide" evidence="1">
    <location>
        <begin position="1"/>
        <end position="22"/>
    </location>
</feature>
<dbReference type="EMBL" id="CAJVQB010050737">
    <property type="protein sequence ID" value="CAG8835071.1"/>
    <property type="molecule type" value="Genomic_DNA"/>
</dbReference>
<feature type="chain" id="PRO_5045202573" evidence="1">
    <location>
        <begin position="23"/>
        <end position="49"/>
    </location>
</feature>